<accession>A0A1V1P3S6</accession>
<dbReference type="GO" id="GO:0006508">
    <property type="term" value="P:proteolysis"/>
    <property type="evidence" value="ECO:0007669"/>
    <property type="project" value="InterPro"/>
</dbReference>
<feature type="domain" description="Gingipain" evidence="1">
    <location>
        <begin position="1"/>
        <end position="99"/>
    </location>
</feature>
<reference evidence="3" key="1">
    <citation type="submission" date="2012-11" db="EMBL/GenBank/DDBJ databases">
        <authorList>
            <person name="Lucero-Rivera Y.E."/>
            <person name="Tovar-Ramirez D."/>
        </authorList>
    </citation>
    <scope>NUCLEOTIDE SEQUENCE [LARGE SCALE GENOMIC DNA]</scope>
    <source>
        <strain evidence="3">Araruama</strain>
    </source>
</reference>
<evidence type="ECO:0000313" key="2">
    <source>
        <dbReference type="EMBL" id="ETR69461.1"/>
    </source>
</evidence>
<organism evidence="2 3">
    <name type="scientific">Candidatus Magnetoglobus multicellularis str. Araruama</name>
    <dbReference type="NCBI Taxonomy" id="890399"/>
    <lineage>
        <taxon>Bacteria</taxon>
        <taxon>Pseudomonadati</taxon>
        <taxon>Thermodesulfobacteriota</taxon>
        <taxon>Desulfobacteria</taxon>
        <taxon>Desulfobacterales</taxon>
        <taxon>Desulfobacteraceae</taxon>
        <taxon>Candidatus Magnetoglobus</taxon>
    </lineage>
</organism>
<gene>
    <name evidence="2" type="ORF">OMM_09577</name>
</gene>
<protein>
    <recommendedName>
        <fullName evidence="1">Gingipain domain-containing protein</fullName>
    </recommendedName>
</protein>
<dbReference type="EMBL" id="ATBP01000636">
    <property type="protein sequence ID" value="ETR69461.1"/>
    <property type="molecule type" value="Genomic_DNA"/>
</dbReference>
<dbReference type="InterPro" id="IPR029030">
    <property type="entry name" value="Caspase-like_dom_sf"/>
</dbReference>
<dbReference type="AlphaFoldDB" id="A0A1V1P3S6"/>
<dbReference type="Proteomes" id="UP000189670">
    <property type="component" value="Unassembled WGS sequence"/>
</dbReference>
<comment type="caution">
    <text evidence="2">The sequence shown here is derived from an EMBL/GenBank/DDBJ whole genome shotgun (WGS) entry which is preliminary data.</text>
</comment>
<dbReference type="SUPFAM" id="SSF52129">
    <property type="entry name" value="Caspase-like"/>
    <property type="match status" value="1"/>
</dbReference>
<dbReference type="GO" id="GO:0008234">
    <property type="term" value="F:cysteine-type peptidase activity"/>
    <property type="evidence" value="ECO:0007669"/>
    <property type="project" value="InterPro"/>
</dbReference>
<proteinExistence type="predicted"/>
<dbReference type="InterPro" id="IPR001769">
    <property type="entry name" value="Gingipain"/>
</dbReference>
<dbReference type="Gene3D" id="3.40.50.1460">
    <property type="match status" value="1"/>
</dbReference>
<evidence type="ECO:0000259" key="1">
    <source>
        <dbReference type="Pfam" id="PF01364"/>
    </source>
</evidence>
<evidence type="ECO:0000313" key="3">
    <source>
        <dbReference type="Proteomes" id="UP000189670"/>
    </source>
</evidence>
<sequence>MTNGNLLPVVMSINCQTGWFDGETDEFDHREFESFAEQFLRKENGGTVGIFAATRNSYSGFNDALAKGFIDSVFPGFLQDVPNNSGANNRLGPILNHGKLP</sequence>
<dbReference type="Pfam" id="PF01364">
    <property type="entry name" value="Peptidase_C25"/>
    <property type="match status" value="1"/>
</dbReference>
<name>A0A1V1P3S6_9BACT</name>